<evidence type="ECO:0000256" key="5">
    <source>
        <dbReference type="ARBA" id="ARBA00023235"/>
    </source>
</evidence>
<evidence type="ECO:0000256" key="1">
    <source>
        <dbReference type="ARBA" id="ARBA00001946"/>
    </source>
</evidence>
<evidence type="ECO:0000259" key="6">
    <source>
        <dbReference type="Pfam" id="PF00408"/>
    </source>
</evidence>
<dbReference type="Gene3D" id="3.40.120.10">
    <property type="entry name" value="Alpha-D-Glucose-1,6-Bisphosphate, subunit A, domain 3"/>
    <property type="match status" value="2"/>
</dbReference>
<comment type="similarity">
    <text evidence="2">Belongs to the phosphohexose mutase family.</text>
</comment>
<protein>
    <submittedName>
        <fullName evidence="9">Phosphoacetylglucosamine mutase</fullName>
    </submittedName>
</protein>
<organism evidence="9 10">
    <name type="scientific">Babesia gibsoni</name>
    <dbReference type="NCBI Taxonomy" id="33632"/>
    <lineage>
        <taxon>Eukaryota</taxon>
        <taxon>Sar</taxon>
        <taxon>Alveolata</taxon>
        <taxon>Apicomplexa</taxon>
        <taxon>Aconoidasida</taxon>
        <taxon>Piroplasmida</taxon>
        <taxon>Babesiidae</taxon>
        <taxon>Babesia</taxon>
    </lineage>
</organism>
<dbReference type="InterPro" id="IPR016055">
    <property type="entry name" value="A-D-PHexomutase_a/b/a-I/II/III"/>
</dbReference>
<dbReference type="AlphaFoldDB" id="A0AAD8PEY1"/>
<keyword evidence="4" id="KW-0460">Magnesium</keyword>
<dbReference type="Pfam" id="PF00408">
    <property type="entry name" value="PGM_PMM_IV"/>
    <property type="match status" value="1"/>
</dbReference>
<dbReference type="InterPro" id="IPR005844">
    <property type="entry name" value="A-D-PHexomutase_a/b/a-I"/>
</dbReference>
<evidence type="ECO:0000256" key="2">
    <source>
        <dbReference type="ARBA" id="ARBA00010231"/>
    </source>
</evidence>
<accession>A0AAD8PEY1</accession>
<dbReference type="Gene3D" id="3.30.310.50">
    <property type="entry name" value="Alpha-D-phosphohexomutase, C-terminal domain"/>
    <property type="match status" value="1"/>
</dbReference>
<evidence type="ECO:0000259" key="7">
    <source>
        <dbReference type="Pfam" id="PF02878"/>
    </source>
</evidence>
<dbReference type="InterPro" id="IPR016066">
    <property type="entry name" value="A-D-PHexomutase_CS"/>
</dbReference>
<dbReference type="Pfam" id="PF02878">
    <property type="entry name" value="PGM_PMM_I"/>
    <property type="match status" value="1"/>
</dbReference>
<dbReference type="PANTHER" id="PTHR45955:SF1">
    <property type="entry name" value="PHOSPHOACETYLGLUCOSAMINE MUTASE"/>
    <property type="match status" value="1"/>
</dbReference>
<comment type="cofactor">
    <cofactor evidence="1">
        <name>Mg(2+)</name>
        <dbReference type="ChEBI" id="CHEBI:18420"/>
    </cofactor>
</comment>
<evidence type="ECO:0000259" key="8">
    <source>
        <dbReference type="Pfam" id="PF21404"/>
    </source>
</evidence>
<dbReference type="Pfam" id="PF21404">
    <property type="entry name" value="AMG1_III"/>
    <property type="match status" value="1"/>
</dbReference>
<dbReference type="GO" id="GO:0006048">
    <property type="term" value="P:UDP-N-acetylglucosamine biosynthetic process"/>
    <property type="evidence" value="ECO:0007669"/>
    <property type="project" value="TreeGrafter"/>
</dbReference>
<dbReference type="SUPFAM" id="SSF53738">
    <property type="entry name" value="Phosphoglucomutase, first 3 domains"/>
    <property type="match status" value="3"/>
</dbReference>
<dbReference type="GO" id="GO:0004610">
    <property type="term" value="F:phosphoacetylglucosamine mutase activity"/>
    <property type="evidence" value="ECO:0007669"/>
    <property type="project" value="TreeGrafter"/>
</dbReference>
<dbReference type="PANTHER" id="PTHR45955">
    <property type="entry name" value="PHOSPHOACETYLGLUCOSAMINE MUTASE"/>
    <property type="match status" value="1"/>
</dbReference>
<feature type="domain" description="Alpha-D-phosphohexomutase alpha/beta/alpha" evidence="7">
    <location>
        <begin position="97"/>
        <end position="133"/>
    </location>
</feature>
<feature type="domain" description="Phosphoacetylglucosamine mutase AMG1" evidence="8">
    <location>
        <begin position="370"/>
        <end position="506"/>
    </location>
</feature>
<dbReference type="EMBL" id="JAVEPI010000001">
    <property type="protein sequence ID" value="KAK1444121.1"/>
    <property type="molecule type" value="Genomic_DNA"/>
</dbReference>
<keyword evidence="10" id="KW-1185">Reference proteome</keyword>
<dbReference type="GO" id="GO:0005975">
    <property type="term" value="P:carbohydrate metabolic process"/>
    <property type="evidence" value="ECO:0007669"/>
    <property type="project" value="InterPro"/>
</dbReference>
<comment type="caution">
    <text evidence="9">The sequence shown here is derived from an EMBL/GenBank/DDBJ whole genome shotgun (WGS) entry which is preliminary data.</text>
</comment>
<keyword evidence="5" id="KW-0413">Isomerase</keyword>
<sequence length="607" mass="67557">MLNTTGKSHGCDCHGLEVNIREGPGIPEGYLDLDYGTCGFRGPVDTPPNHLDHVVYRCGVLLAALPFLRNPNGLYNTTDEEDSIEGGAVALMDRPVIAAGVVITASHNPAQDNGIKLLEMDGNILVAEWEKECTALVNFRGPLTVAVCQLLHKYGIGPLRRNRAPYKIFIGHDTRSSSEHLTQLFIEGAKAMADAMKLEGTACVNVGRVTTPTVGFLLNQSMFDATDDQPYIEALKEAFFNSLDLLEQLGHFTPVKKTDPKLPLFYDCAYGVGGCVMFKFFDCLRALGILPHLCNSPQSLEEGGENPLNKECGSNYVLSYKKPPANVVEAGTIYDDKWFCTFDGDADRLAYFSPNKGSVRIVDGVHLLVIKMKFFAFILSRLKEPPSEPIRFGLLINPYANGSARKYIEKMIKEYNTTIAGVKWNLVICRVGIKHMQAKVPNYDVALFYEANGHGNVVFNKKCALFKNPEKCPYKKLIEYIAVMFSSPLGDAMNNSIFIEMALKVMRLTYEDVRQYYDELAYVNLSVRIPTSKRRMFKATAGNDIILEEPKVLQKFIEEETAKVRGARAFVRPSGTESLCRVYAEAPTEEEAQKLAKDIEAYLLSLL</sequence>
<evidence type="ECO:0000256" key="4">
    <source>
        <dbReference type="ARBA" id="ARBA00022842"/>
    </source>
</evidence>
<evidence type="ECO:0000256" key="3">
    <source>
        <dbReference type="ARBA" id="ARBA00022723"/>
    </source>
</evidence>
<name>A0AAD8PEY1_BABGI</name>
<evidence type="ECO:0000313" key="10">
    <source>
        <dbReference type="Proteomes" id="UP001230268"/>
    </source>
</evidence>
<gene>
    <name evidence="9" type="ORF">BgAZ_100270</name>
</gene>
<dbReference type="SUPFAM" id="SSF55957">
    <property type="entry name" value="Phosphoglucomutase, C-terminal domain"/>
    <property type="match status" value="1"/>
</dbReference>
<dbReference type="InterPro" id="IPR049022">
    <property type="entry name" value="AMG1_III"/>
</dbReference>
<dbReference type="Proteomes" id="UP001230268">
    <property type="component" value="Unassembled WGS sequence"/>
</dbReference>
<proteinExistence type="inferred from homology"/>
<reference evidence="9" key="1">
    <citation type="submission" date="2023-08" db="EMBL/GenBank/DDBJ databases">
        <title>Draft sequence of the Babesia gibsoni genome.</title>
        <authorList>
            <person name="Yamagishi J.Y."/>
            <person name="Xuan X.X."/>
        </authorList>
    </citation>
    <scope>NUCLEOTIDE SEQUENCE</scope>
    <source>
        <strain evidence="9">Azabu</strain>
    </source>
</reference>
<dbReference type="GO" id="GO:0000287">
    <property type="term" value="F:magnesium ion binding"/>
    <property type="evidence" value="ECO:0007669"/>
    <property type="project" value="InterPro"/>
</dbReference>
<dbReference type="PROSITE" id="PS00710">
    <property type="entry name" value="PGM_PMM"/>
    <property type="match status" value="1"/>
</dbReference>
<dbReference type="InterPro" id="IPR005843">
    <property type="entry name" value="A-D-PHexomutase_C"/>
</dbReference>
<dbReference type="InterPro" id="IPR036900">
    <property type="entry name" value="A-D-PHexomutase_C_sf"/>
</dbReference>
<evidence type="ECO:0000313" key="9">
    <source>
        <dbReference type="EMBL" id="KAK1444121.1"/>
    </source>
</evidence>
<feature type="domain" description="Alpha-D-phosphohexomutase C-terminal" evidence="6">
    <location>
        <begin position="546"/>
        <end position="600"/>
    </location>
</feature>
<keyword evidence="3" id="KW-0479">Metal-binding</keyword>